<evidence type="ECO:0000256" key="1">
    <source>
        <dbReference type="SAM" id="Phobius"/>
    </source>
</evidence>
<proteinExistence type="predicted"/>
<keyword evidence="1" id="KW-1133">Transmembrane helix</keyword>
<organism evidence="2 3">
    <name type="scientific">Xenoophorus captivus</name>
    <dbReference type="NCBI Taxonomy" id="1517983"/>
    <lineage>
        <taxon>Eukaryota</taxon>
        <taxon>Metazoa</taxon>
        <taxon>Chordata</taxon>
        <taxon>Craniata</taxon>
        <taxon>Vertebrata</taxon>
        <taxon>Euteleostomi</taxon>
        <taxon>Actinopterygii</taxon>
        <taxon>Neopterygii</taxon>
        <taxon>Teleostei</taxon>
        <taxon>Neoteleostei</taxon>
        <taxon>Acanthomorphata</taxon>
        <taxon>Ovalentaria</taxon>
        <taxon>Atherinomorphae</taxon>
        <taxon>Cyprinodontiformes</taxon>
        <taxon>Goodeidae</taxon>
        <taxon>Xenoophorus</taxon>
    </lineage>
</organism>
<keyword evidence="1" id="KW-0812">Transmembrane</keyword>
<dbReference type="EMBL" id="JAHRIN010032775">
    <property type="protein sequence ID" value="MEQ2202222.1"/>
    <property type="molecule type" value="Genomic_DNA"/>
</dbReference>
<protein>
    <submittedName>
        <fullName evidence="2">Uncharacterized protein</fullName>
    </submittedName>
</protein>
<reference evidence="2 3" key="1">
    <citation type="submission" date="2021-06" db="EMBL/GenBank/DDBJ databases">
        <authorList>
            <person name="Palmer J.M."/>
        </authorList>
    </citation>
    <scope>NUCLEOTIDE SEQUENCE [LARGE SCALE GENOMIC DNA]</scope>
    <source>
        <strain evidence="2 3">XC_2019</strain>
        <tissue evidence="2">Muscle</tissue>
    </source>
</reference>
<evidence type="ECO:0000313" key="2">
    <source>
        <dbReference type="EMBL" id="MEQ2202222.1"/>
    </source>
</evidence>
<keyword evidence="1" id="KW-0472">Membrane</keyword>
<name>A0ABV0R3V5_9TELE</name>
<gene>
    <name evidence="2" type="ORF">XENOCAPTIV_028129</name>
</gene>
<accession>A0ABV0R3V5</accession>
<evidence type="ECO:0000313" key="3">
    <source>
        <dbReference type="Proteomes" id="UP001434883"/>
    </source>
</evidence>
<dbReference type="Proteomes" id="UP001434883">
    <property type="component" value="Unassembled WGS sequence"/>
</dbReference>
<feature type="transmembrane region" description="Helical" evidence="1">
    <location>
        <begin position="20"/>
        <end position="40"/>
    </location>
</feature>
<comment type="caution">
    <text evidence="2">The sequence shown here is derived from an EMBL/GenBank/DDBJ whole genome shotgun (WGS) entry which is preliminary data.</text>
</comment>
<feature type="non-terminal residue" evidence="2">
    <location>
        <position position="1"/>
    </location>
</feature>
<sequence>ARNQSELEIKPKATNSPLRWDLYFCVALAEAALGCLLIFYQEKTNLTEVLGFEVLVAQQNKNLLIKNFYHTDFSLISLQTSKY</sequence>
<keyword evidence="3" id="KW-1185">Reference proteome</keyword>